<evidence type="ECO:0000259" key="4">
    <source>
        <dbReference type="SMART" id="SM00247"/>
    </source>
</evidence>
<organism evidence="5 6">
    <name type="scientific">Luteolibacter luteus</name>
    <dbReference type="NCBI Taxonomy" id="2728835"/>
    <lineage>
        <taxon>Bacteria</taxon>
        <taxon>Pseudomonadati</taxon>
        <taxon>Verrucomicrobiota</taxon>
        <taxon>Verrucomicrobiia</taxon>
        <taxon>Verrucomicrobiales</taxon>
        <taxon>Verrucomicrobiaceae</taxon>
        <taxon>Luteolibacter</taxon>
    </lineage>
</organism>
<evidence type="ECO:0000256" key="2">
    <source>
        <dbReference type="ARBA" id="ARBA00022737"/>
    </source>
</evidence>
<reference evidence="5 6" key="1">
    <citation type="submission" date="2020-04" db="EMBL/GenBank/DDBJ databases">
        <title>Luteolibacter sp. G-1-1-1 isolated from soil.</title>
        <authorList>
            <person name="Dahal R.H."/>
        </authorList>
    </citation>
    <scope>NUCLEOTIDE SEQUENCE [LARGE SCALE GENOMIC DNA]</scope>
    <source>
        <strain evidence="5 6">G-1-1-1</strain>
    </source>
</reference>
<dbReference type="SUPFAM" id="SSF48208">
    <property type="entry name" value="Six-hairpin glycosidases"/>
    <property type="match status" value="1"/>
</dbReference>
<dbReference type="AlphaFoldDB" id="A0A858RD82"/>
<accession>A0A858RD82</accession>
<comment type="similarity">
    <text evidence="1">Belongs to the beta/gamma-crystallin family.</text>
</comment>
<dbReference type="SMART" id="SM00247">
    <property type="entry name" value="XTALbg"/>
    <property type="match status" value="2"/>
</dbReference>
<dbReference type="InterPro" id="IPR053169">
    <property type="entry name" value="MUG_Protein"/>
</dbReference>
<feature type="domain" description="Beta/gamma crystallin 'Greek key'" evidence="4">
    <location>
        <begin position="447"/>
        <end position="531"/>
    </location>
</feature>
<dbReference type="SUPFAM" id="SSF49695">
    <property type="entry name" value="gamma-Crystallin-like"/>
    <property type="match status" value="2"/>
</dbReference>
<dbReference type="EMBL" id="CP051774">
    <property type="protein sequence ID" value="QJE95016.1"/>
    <property type="molecule type" value="Genomic_DNA"/>
</dbReference>
<dbReference type="InterPro" id="IPR005198">
    <property type="entry name" value="Glyco_hydro_76"/>
</dbReference>
<gene>
    <name evidence="5" type="ORF">HHL09_04255</name>
</gene>
<sequence length="531" mass="57729">MHTHPSRKNYVHFQPLGLAMGLSIACAVPANAFWPADADTAFNSYNNAFYVSNGGNAYYKLDTGSGTGPGWWTLAEQMEMAEDAHDRNPTQGNKNIVSALCNGFVAQYGTLWTSNSFNDDIAWAVIAFARAYQITGNTSYRDRAKANFDAMYSRAYDTALGGGLWWTTGKGSKNACINCPASIGSYLLYQITGDSGYLTKSQSLYNWTRNTLFNASTGQVYDNISSGGVITNWVFTYNQGTFIGAANFLGNVSDATLAANCTKNTLCTNGILPDSTENSDGGGFNGIFIRWMAKFMKDRGLQSTYQPWLQLNANAAWNVRRTSDNLGWNNWRSNTPTGTRYSWGCASMPLILQVIPADGEGIMLCQDIDYQGAPSQLIAPGNYSTSQLQGLNVADNSVTSLRVPSGWKVTLYADDNQTGSSWSYTADTNWIGAANDVVSSCKIENTAVIFYQDVNYGASRGASLAKGNYTLSQLQAAGVPNDWASSLRIPAGWTVIMYENDNFTGTSWTFSSSTGWVGTTPNDKMTSCKIQ</sequence>
<dbReference type="Gene3D" id="2.60.20.10">
    <property type="entry name" value="Crystallins"/>
    <property type="match status" value="2"/>
</dbReference>
<evidence type="ECO:0000313" key="6">
    <source>
        <dbReference type="Proteomes" id="UP000501812"/>
    </source>
</evidence>
<proteinExistence type="inferred from homology"/>
<dbReference type="RefSeq" id="WP_169453237.1">
    <property type="nucleotide sequence ID" value="NZ_CP051774.1"/>
</dbReference>
<dbReference type="Gene3D" id="1.50.10.20">
    <property type="match status" value="1"/>
</dbReference>
<dbReference type="Pfam" id="PF03663">
    <property type="entry name" value="Glyco_hydro_76"/>
    <property type="match status" value="1"/>
</dbReference>
<keyword evidence="6" id="KW-1185">Reference proteome</keyword>
<dbReference type="PANTHER" id="PTHR47791:SF3">
    <property type="entry name" value="MEIOTICALLY UP-REGULATED GENE 191 PROTEIN"/>
    <property type="match status" value="1"/>
</dbReference>
<protein>
    <recommendedName>
        <fullName evidence="4">Beta/gamma crystallin 'Greek key' domain-containing protein</fullName>
    </recommendedName>
</protein>
<dbReference type="PANTHER" id="PTHR47791">
    <property type="entry name" value="MEIOTICALLY UP-REGULATED GENE 191 PROTEIN"/>
    <property type="match status" value="1"/>
</dbReference>
<dbReference type="InterPro" id="IPR011024">
    <property type="entry name" value="G_crystallin-like"/>
</dbReference>
<feature type="signal peptide" evidence="3">
    <location>
        <begin position="1"/>
        <end position="32"/>
    </location>
</feature>
<evidence type="ECO:0000256" key="3">
    <source>
        <dbReference type="SAM" id="SignalP"/>
    </source>
</evidence>
<evidence type="ECO:0000313" key="5">
    <source>
        <dbReference type="EMBL" id="QJE95016.1"/>
    </source>
</evidence>
<dbReference type="InterPro" id="IPR001064">
    <property type="entry name" value="Beta/gamma_crystallin"/>
</dbReference>
<dbReference type="InterPro" id="IPR008928">
    <property type="entry name" value="6-hairpin_glycosidase_sf"/>
</dbReference>
<feature type="domain" description="Beta/gamma crystallin 'Greek key'" evidence="4">
    <location>
        <begin position="361"/>
        <end position="444"/>
    </location>
</feature>
<keyword evidence="3" id="KW-0732">Signal</keyword>
<dbReference type="KEGG" id="luo:HHL09_04255"/>
<feature type="chain" id="PRO_5032485808" description="Beta/gamma crystallin 'Greek key' domain-containing protein" evidence="3">
    <location>
        <begin position="33"/>
        <end position="531"/>
    </location>
</feature>
<name>A0A858RD82_9BACT</name>
<dbReference type="Proteomes" id="UP000501812">
    <property type="component" value="Chromosome"/>
</dbReference>
<keyword evidence="2" id="KW-0677">Repeat</keyword>
<dbReference type="GO" id="GO:0005975">
    <property type="term" value="P:carbohydrate metabolic process"/>
    <property type="evidence" value="ECO:0007669"/>
    <property type="project" value="InterPro"/>
</dbReference>
<dbReference type="Pfam" id="PF00030">
    <property type="entry name" value="Crystall"/>
    <property type="match status" value="1"/>
</dbReference>
<evidence type="ECO:0000256" key="1">
    <source>
        <dbReference type="ARBA" id="ARBA00009646"/>
    </source>
</evidence>
<dbReference type="PROSITE" id="PS51257">
    <property type="entry name" value="PROKAR_LIPOPROTEIN"/>
    <property type="match status" value="1"/>
</dbReference>